<evidence type="ECO:0000313" key="2">
    <source>
        <dbReference type="EMBL" id="POP52628.1"/>
    </source>
</evidence>
<keyword evidence="1" id="KW-0472">Membrane</keyword>
<evidence type="ECO:0000256" key="1">
    <source>
        <dbReference type="SAM" id="Phobius"/>
    </source>
</evidence>
<keyword evidence="1" id="KW-1133">Transmembrane helix</keyword>
<proteinExistence type="predicted"/>
<dbReference type="AlphaFoldDB" id="A0A2S4HF80"/>
<evidence type="ECO:0000313" key="3">
    <source>
        <dbReference type="Proteomes" id="UP000237222"/>
    </source>
</evidence>
<protein>
    <submittedName>
        <fullName evidence="2">Uncharacterized protein</fullName>
    </submittedName>
</protein>
<dbReference type="Proteomes" id="UP000237222">
    <property type="component" value="Unassembled WGS sequence"/>
</dbReference>
<sequence>MKIMENLKGVLSVPFPFIYLYRLEKRKLSDATNYMSEEHAFFYELDKAIVDSRLKEEHSRSKQIDDKTSKFNLGLSLCLTIIGVAATTIAKLLPDHELKPIVIAFLSISSLYMLIGGLVSLSAFKLMPTYGYGSRYECLKASNERVEGIKALIGQENVNLIKQVRNEVAYQCLRNGFVMLFMALAIISYTSVLSAYLGSPKAMSLVSYLKCLAGEYVQF</sequence>
<feature type="transmembrane region" description="Helical" evidence="1">
    <location>
        <begin position="177"/>
        <end position="197"/>
    </location>
</feature>
<gene>
    <name evidence="2" type="ORF">C0068_11160</name>
</gene>
<reference evidence="2 3" key="1">
    <citation type="submission" date="2018-01" db="EMBL/GenBank/DDBJ databases">
        <authorList>
            <person name="Yu X.-D."/>
        </authorList>
    </citation>
    <scope>NUCLEOTIDE SEQUENCE [LARGE SCALE GENOMIC DNA]</scope>
    <source>
        <strain evidence="2 3">ZX-21</strain>
    </source>
</reference>
<comment type="caution">
    <text evidence="2">The sequence shown here is derived from an EMBL/GenBank/DDBJ whole genome shotgun (WGS) entry which is preliminary data.</text>
</comment>
<name>A0A2S4HF80_9GAMM</name>
<organism evidence="2 3">
    <name type="scientific">Zhongshania marina</name>
    <dbReference type="NCBI Taxonomy" id="2304603"/>
    <lineage>
        <taxon>Bacteria</taxon>
        <taxon>Pseudomonadati</taxon>
        <taxon>Pseudomonadota</taxon>
        <taxon>Gammaproteobacteria</taxon>
        <taxon>Cellvibrionales</taxon>
        <taxon>Spongiibacteraceae</taxon>
        <taxon>Zhongshania</taxon>
    </lineage>
</organism>
<feature type="transmembrane region" description="Helical" evidence="1">
    <location>
        <begin position="71"/>
        <end position="89"/>
    </location>
</feature>
<dbReference type="EMBL" id="PQGG01000027">
    <property type="protein sequence ID" value="POP52628.1"/>
    <property type="molecule type" value="Genomic_DNA"/>
</dbReference>
<accession>A0A2S4HF80</accession>
<feature type="transmembrane region" description="Helical" evidence="1">
    <location>
        <begin position="101"/>
        <end position="124"/>
    </location>
</feature>
<keyword evidence="1" id="KW-0812">Transmembrane</keyword>